<dbReference type="EMBL" id="LFYR01000113">
    <property type="protein sequence ID" value="KMZ75891.1"/>
    <property type="molecule type" value="Genomic_DNA"/>
</dbReference>
<dbReference type="InterPro" id="IPR000340">
    <property type="entry name" value="Dual-sp_phosphatase_cat-dom"/>
</dbReference>
<comment type="caution">
    <text evidence="6">The sequence shown here is derived from an EMBL/GenBank/DDBJ whole genome shotgun (WGS) entry which is preliminary data.</text>
</comment>
<dbReference type="OMA" id="NENNMVA"/>
<protein>
    <submittedName>
        <fullName evidence="6">Dual specificity protein phosphatase</fullName>
    </submittedName>
</protein>
<dbReference type="PROSITE" id="PS50054">
    <property type="entry name" value="TYR_PHOSPHATASE_DUAL"/>
    <property type="match status" value="1"/>
</dbReference>
<dbReference type="OrthoDB" id="10252009at2759"/>
<accession>A0A0K9Q3N9</accession>
<dbReference type="STRING" id="29655.A0A0K9Q3N9"/>
<name>A0A0K9Q3N9_ZOSMR</name>
<dbReference type="GO" id="GO:0009737">
    <property type="term" value="P:response to abscisic acid"/>
    <property type="evidence" value="ECO:0007669"/>
    <property type="project" value="InterPro"/>
</dbReference>
<gene>
    <name evidence="6" type="ORF">ZOSMA_10G01600</name>
</gene>
<evidence type="ECO:0000313" key="6">
    <source>
        <dbReference type="EMBL" id="KMZ75891.1"/>
    </source>
</evidence>
<dbReference type="AlphaFoldDB" id="A0A0K9Q3N9"/>
<reference evidence="7" key="1">
    <citation type="journal article" date="2016" name="Nature">
        <title>The genome of the seagrass Zostera marina reveals angiosperm adaptation to the sea.</title>
        <authorList>
            <person name="Olsen J.L."/>
            <person name="Rouze P."/>
            <person name="Verhelst B."/>
            <person name="Lin Y.-C."/>
            <person name="Bayer T."/>
            <person name="Collen J."/>
            <person name="Dattolo E."/>
            <person name="De Paoli E."/>
            <person name="Dittami S."/>
            <person name="Maumus F."/>
            <person name="Michel G."/>
            <person name="Kersting A."/>
            <person name="Lauritano C."/>
            <person name="Lohaus R."/>
            <person name="Toepel M."/>
            <person name="Tonon T."/>
            <person name="Vanneste K."/>
            <person name="Amirebrahimi M."/>
            <person name="Brakel J."/>
            <person name="Bostroem C."/>
            <person name="Chovatia M."/>
            <person name="Grimwood J."/>
            <person name="Jenkins J.W."/>
            <person name="Jueterbock A."/>
            <person name="Mraz A."/>
            <person name="Stam W.T."/>
            <person name="Tice H."/>
            <person name="Bornberg-Bauer E."/>
            <person name="Green P.J."/>
            <person name="Pearson G.A."/>
            <person name="Procaccini G."/>
            <person name="Duarte C.M."/>
            <person name="Schmutz J."/>
            <person name="Reusch T.B.H."/>
            <person name="Van de Peer Y."/>
        </authorList>
    </citation>
    <scope>NUCLEOTIDE SEQUENCE [LARGE SCALE GENOMIC DNA]</scope>
    <source>
        <strain evidence="7">cv. Finnish</strain>
    </source>
</reference>
<evidence type="ECO:0000256" key="3">
    <source>
        <dbReference type="SAM" id="MobiDB-lite"/>
    </source>
</evidence>
<evidence type="ECO:0000259" key="5">
    <source>
        <dbReference type="PROSITE" id="PS50056"/>
    </source>
</evidence>
<dbReference type="Gene3D" id="3.90.190.10">
    <property type="entry name" value="Protein tyrosine phosphatase superfamily"/>
    <property type="match status" value="1"/>
</dbReference>
<dbReference type="PROSITE" id="PS00383">
    <property type="entry name" value="TYR_PHOSPHATASE_1"/>
    <property type="match status" value="1"/>
</dbReference>
<dbReference type="InterPro" id="IPR020422">
    <property type="entry name" value="TYR_PHOSPHATASE_DUAL_dom"/>
</dbReference>
<dbReference type="InterPro" id="IPR029021">
    <property type="entry name" value="Prot-tyrosine_phosphatase-like"/>
</dbReference>
<dbReference type="InterPro" id="IPR016130">
    <property type="entry name" value="Tyr_Pase_AS"/>
</dbReference>
<keyword evidence="1" id="KW-0378">Hydrolase</keyword>
<dbReference type="GO" id="GO:0005737">
    <property type="term" value="C:cytoplasm"/>
    <property type="evidence" value="ECO:0000318"/>
    <property type="project" value="GO_Central"/>
</dbReference>
<dbReference type="Pfam" id="PF09192">
    <property type="entry name" value="Act-Frag_cataly"/>
    <property type="match status" value="1"/>
</dbReference>
<evidence type="ECO:0000256" key="2">
    <source>
        <dbReference type="ARBA" id="ARBA00022912"/>
    </source>
</evidence>
<dbReference type="InterPro" id="IPR035010">
    <property type="entry name" value="PHS1"/>
</dbReference>
<proteinExistence type="predicted"/>
<feature type="domain" description="Tyrosine-protein phosphatase" evidence="4">
    <location>
        <begin position="705"/>
        <end position="852"/>
    </location>
</feature>
<dbReference type="Gene3D" id="1.10.1070.11">
    <property type="entry name" value="Phosphatidylinositol 3-/4-kinase, catalytic domain"/>
    <property type="match status" value="1"/>
</dbReference>
<dbReference type="SMART" id="SM00195">
    <property type="entry name" value="DSPc"/>
    <property type="match status" value="1"/>
</dbReference>
<feature type="domain" description="Tyrosine specific protein phosphatases" evidence="5">
    <location>
        <begin position="777"/>
        <end position="828"/>
    </location>
</feature>
<dbReference type="PANTHER" id="PTHR47100">
    <property type="entry name" value="DUAL SPECIFICITY PROTEIN PHOSPHATASE PHS1"/>
    <property type="match status" value="1"/>
</dbReference>
<dbReference type="GO" id="GO:0004721">
    <property type="term" value="F:phosphoprotein phosphatase activity"/>
    <property type="evidence" value="ECO:0000318"/>
    <property type="project" value="GO_Central"/>
</dbReference>
<dbReference type="SUPFAM" id="SSF52799">
    <property type="entry name" value="(Phosphotyrosine protein) phosphatases II"/>
    <property type="match status" value="1"/>
</dbReference>
<evidence type="ECO:0000259" key="4">
    <source>
        <dbReference type="PROSITE" id="PS50054"/>
    </source>
</evidence>
<feature type="compositionally biased region" description="Polar residues" evidence="3">
    <location>
        <begin position="578"/>
        <end position="587"/>
    </location>
</feature>
<dbReference type="SUPFAM" id="SSF56112">
    <property type="entry name" value="Protein kinase-like (PK-like)"/>
    <property type="match status" value="1"/>
</dbReference>
<dbReference type="InterPro" id="IPR000387">
    <property type="entry name" value="Tyr_Pase_dom"/>
</dbReference>
<sequence>MDEQKDTAPPPPSSSLPSPSRIVALASEEENNEAAIFSSYRLSRFLVGEDSPLSVGLGTTLVYEKWLAFMRKRKGKLSDFSNRHSKSSQCMELGIERSLCSTSPPSISTSIKTSPVVDLVSPQSSDRGPEISLFERLGNATTVDIESNNFSWDTLSSLHHIEHSSSTDYSEDEMTKPLEVTVNSGGVIFFALFDNPISNHLAKESTAVIKFAASRMVTQSERLGYAFAKLLGIQTPQARVIHNSSPEWQKLKNAVERARDISVGQDQTCSELLEALDLSRCLLLMNYVHGLPLLDTPNIFDTRGVVEKTVDSLGRILMLDLIIRNEDRLPCRQLGWRGNSANLLFMDKSAIANMDVPEENNSNYDTGIFLSPNAERRSSSLDGTVTPIDLVSENSIRLDDVTNFETVGKNNSNEDFCVVVIDSAVPRRPPAGKRAKDQTSYPKLVELLLNNVAYSSNLLFEITGGKVGVSSSEEDVNSIADTKSCSNFTQREMIGIIQEFRGGFRGAVRDLQGFHVFLLTIYQKLDGLLRLFVSIINKNSGDVDKDECESSIGCGGVGSPSVGKDNRDYNNDIDIQKTYQRSSSPKYQQHRESPDSTSSSPMTRENWGGRHFKSSFESRNLRLTQKIRDFNKIAKIDGELNKELEQWTEMIKTDVIKLCQENNFNTGFFEGSDCNIAIDAYELKVRLEHILERIALISNASNTERPSRVNDNLFIGGALSARSVYTLEHLGITNIVCLCCDEIGQSDSQYPDLFQYKNFSINDKEDADIGSIIDTACDYIDDVMELGINKKVLVHCFEGKSRSATVVLAYLILRKNLTLSEAWKLLKKVHRRAQPNDGFGRILLELDKKVHGKASMKWQPRRPTMKVCPLCGKNAGLSSSSLKLHLQKLHPRFSSGSLDSVLSMDIQRTIDTLKINHSGGNNVKKISELSC</sequence>
<evidence type="ECO:0000313" key="7">
    <source>
        <dbReference type="Proteomes" id="UP000036987"/>
    </source>
</evidence>
<dbReference type="CDD" id="cd14498">
    <property type="entry name" value="DSP"/>
    <property type="match status" value="1"/>
</dbReference>
<dbReference type="FunFam" id="3.90.190.10:FF:000148">
    <property type="entry name" value="Dual specificity protein phosphatase PHS1"/>
    <property type="match status" value="1"/>
</dbReference>
<organism evidence="6 7">
    <name type="scientific">Zostera marina</name>
    <name type="common">Eelgrass</name>
    <dbReference type="NCBI Taxonomy" id="29655"/>
    <lineage>
        <taxon>Eukaryota</taxon>
        <taxon>Viridiplantae</taxon>
        <taxon>Streptophyta</taxon>
        <taxon>Embryophyta</taxon>
        <taxon>Tracheophyta</taxon>
        <taxon>Spermatophyta</taxon>
        <taxon>Magnoliopsida</taxon>
        <taxon>Liliopsida</taxon>
        <taxon>Zosteraceae</taxon>
        <taxon>Zostera</taxon>
    </lineage>
</organism>
<dbReference type="Gene3D" id="3.30.1010.10">
    <property type="entry name" value="Phosphatidylinositol 3-kinase Catalytic Subunit, Chain A, domain 4"/>
    <property type="match status" value="1"/>
</dbReference>
<dbReference type="PANTHER" id="PTHR47100:SF5">
    <property type="entry name" value="DUAL SPECIFICITY PROTEIN PHOSPHATASE PHS1"/>
    <property type="match status" value="1"/>
</dbReference>
<dbReference type="InterPro" id="IPR015275">
    <property type="entry name" value="Actin-fragmin_kin_cat_dom"/>
</dbReference>
<feature type="region of interest" description="Disordered" evidence="3">
    <location>
        <begin position="578"/>
        <end position="610"/>
    </location>
</feature>
<keyword evidence="7" id="KW-1185">Reference proteome</keyword>
<dbReference type="InterPro" id="IPR036940">
    <property type="entry name" value="PI3/4_kinase_cat_sf"/>
</dbReference>
<dbReference type="InterPro" id="IPR011009">
    <property type="entry name" value="Kinase-like_dom_sf"/>
</dbReference>
<dbReference type="PROSITE" id="PS50056">
    <property type="entry name" value="TYR_PHOSPHATASE_2"/>
    <property type="match status" value="1"/>
</dbReference>
<evidence type="ECO:0000256" key="1">
    <source>
        <dbReference type="ARBA" id="ARBA00022801"/>
    </source>
</evidence>
<dbReference type="Pfam" id="PF00782">
    <property type="entry name" value="DSPc"/>
    <property type="match status" value="1"/>
</dbReference>
<dbReference type="GO" id="GO:0043622">
    <property type="term" value="P:cortical microtubule organization"/>
    <property type="evidence" value="ECO:0007669"/>
    <property type="project" value="InterPro"/>
</dbReference>
<keyword evidence="2" id="KW-0904">Protein phosphatase</keyword>
<dbReference type="Proteomes" id="UP000036987">
    <property type="component" value="Unassembled WGS sequence"/>
</dbReference>